<evidence type="ECO:0000256" key="3">
    <source>
        <dbReference type="ARBA" id="ARBA00022454"/>
    </source>
</evidence>
<keyword evidence="6" id="KW-0226">DNA condensation</keyword>
<evidence type="ECO:0000313" key="10">
    <source>
        <dbReference type="EMBL" id="KAF2743206.1"/>
    </source>
</evidence>
<dbReference type="EMBL" id="MU006599">
    <property type="protein sequence ID" value="KAF2743206.1"/>
    <property type="molecule type" value="Genomic_DNA"/>
</dbReference>
<feature type="region of interest" description="Disordered" evidence="8">
    <location>
        <begin position="1"/>
        <end position="44"/>
    </location>
</feature>
<dbReference type="Pfam" id="PF12719">
    <property type="entry name" value="Cnd3"/>
    <property type="match status" value="1"/>
</dbReference>
<proteinExistence type="inferred from homology"/>
<dbReference type="GO" id="GO:0051301">
    <property type="term" value="P:cell division"/>
    <property type="evidence" value="ECO:0007669"/>
    <property type="project" value="UniProtKB-KW"/>
</dbReference>
<dbReference type="InterPro" id="IPR011989">
    <property type="entry name" value="ARM-like"/>
</dbReference>
<keyword evidence="7" id="KW-0131">Cell cycle</keyword>
<evidence type="ECO:0000256" key="1">
    <source>
        <dbReference type="ARBA" id="ARBA00004286"/>
    </source>
</evidence>
<dbReference type="InterPro" id="IPR016024">
    <property type="entry name" value="ARM-type_fold"/>
</dbReference>
<dbReference type="PANTHER" id="PTHR14418">
    <property type="entry name" value="CONDENSIN COMPLEX SUBUNIT 3-RELATED"/>
    <property type="match status" value="1"/>
</dbReference>
<evidence type="ECO:0000259" key="9">
    <source>
        <dbReference type="Pfam" id="PF12719"/>
    </source>
</evidence>
<feature type="region of interest" description="Disordered" evidence="8">
    <location>
        <begin position="1043"/>
        <end position="1135"/>
    </location>
</feature>
<keyword evidence="5" id="KW-0498">Mitosis</keyword>
<evidence type="ECO:0000256" key="6">
    <source>
        <dbReference type="ARBA" id="ARBA00023067"/>
    </source>
</evidence>
<dbReference type="PANTHER" id="PTHR14418:SF5">
    <property type="entry name" value="CONDENSIN COMPLEX SUBUNIT 3"/>
    <property type="match status" value="1"/>
</dbReference>
<keyword evidence="3" id="KW-0158">Chromosome</keyword>
<dbReference type="SUPFAM" id="SSF48371">
    <property type="entry name" value="ARM repeat"/>
    <property type="match status" value="1"/>
</dbReference>
<name>A0A6A6V092_9PLEO</name>
<evidence type="ECO:0000313" key="11">
    <source>
        <dbReference type="Proteomes" id="UP000799440"/>
    </source>
</evidence>
<dbReference type="InterPro" id="IPR027165">
    <property type="entry name" value="CND3"/>
</dbReference>
<dbReference type="InterPro" id="IPR025977">
    <property type="entry name" value="Cnd3_C"/>
</dbReference>
<comment type="similarity">
    <text evidence="2">Belongs to the CND3 (condensin subunit 3) family.</text>
</comment>
<dbReference type="Gene3D" id="1.25.10.10">
    <property type="entry name" value="Leucine-rich Repeat Variant"/>
    <property type="match status" value="1"/>
</dbReference>
<organism evidence="10 11">
    <name type="scientific">Sporormia fimetaria CBS 119925</name>
    <dbReference type="NCBI Taxonomy" id="1340428"/>
    <lineage>
        <taxon>Eukaryota</taxon>
        <taxon>Fungi</taxon>
        <taxon>Dikarya</taxon>
        <taxon>Ascomycota</taxon>
        <taxon>Pezizomycotina</taxon>
        <taxon>Dothideomycetes</taxon>
        <taxon>Pleosporomycetidae</taxon>
        <taxon>Pleosporales</taxon>
        <taxon>Sporormiaceae</taxon>
        <taxon>Sporormia</taxon>
    </lineage>
</organism>
<evidence type="ECO:0000256" key="2">
    <source>
        <dbReference type="ARBA" id="ARBA00006533"/>
    </source>
</evidence>
<feature type="compositionally biased region" description="Acidic residues" evidence="8">
    <location>
        <begin position="1046"/>
        <end position="1056"/>
    </location>
</feature>
<keyword evidence="4" id="KW-0132">Cell division</keyword>
<feature type="region of interest" description="Disordered" evidence="8">
    <location>
        <begin position="922"/>
        <end position="950"/>
    </location>
</feature>
<feature type="domain" description="Nuclear condensin complex subunit 3 C-terminal" evidence="9">
    <location>
        <begin position="657"/>
        <end position="990"/>
    </location>
</feature>
<sequence length="1135" mass="127601">MPARANTSARRGRASGDPATRTSNRKLAVRGRNAATAVEPPDEGPETLLRREICKIFSDSAKSIATHRKLGVHLRKIQEMCCWEQQNPKREYINFMEFTADEFEREVGRCIKRVLPVKKGEAAVDRIIRFLGEFLQRANAEDTDITKLQIEEDDEEQAAEKPTYNLTNYLLEELIPLASTKEKTVRYRTTQVISEIVVRIRYINAGMEEDLRPRVRHTLGKRIRDKEAIVRVQAVRGFARIADDVDIGEKGDLYVLADIMAHDPSADVRREILLNMPFDPSTLKEMLERARDTDAVIRRDLYTKVLPLLGDFRHMTLTQREKLVRWGLRDREKPIQDAASKMFRERWIENCAGVQDTVESEPKAKQGFAPPSMDALLELLERIDVTTTGLEGSPRGIAHEAMKEFWDGRPDYREFVTFDQKFWEDLTPEAAFVLRSFNDYCLEPSDGKDKQAVDAALRRQRLLDDKMPDMTTLAMIITNYLNKLLDVCRQLAERPVSPGEDEEDPLGEHYVDIEFVVSQLLHVAQTLDYSTDEVGRQQIYNLMRDALAKPELPADCTQLAVGVLRAACGPGKHGLREFVDVVKEAIDIVRDSMHEADDDTVRGASDGEEESFHSAQSDVSGQSDVGEPKKKKARREEEEDSEALQARQAAEISILAKCLDITEYLLQNVDSEQECRSTLRNILDNYVTPACHSKVTMIRVAGVKCLGLMAILDKVRFSNSNLHVFLHCSRNGAFDLKIAAINTIADIFRAHPDLLSPNPDADASTTDITTFEESATIFKTITKALLQNLSDESTDDKYKLLPIAACKAACAFLTFNILPPPYSSDLLKAFIIAYFDPEESIIPAIRQPLTYTIPVFCHSRHANALLLAEICAKIVHDLFIKREQLQDLDEDAARDMVSWSVVAAHLAEWTDARRVYRSSASKSASGGALDGQPPPTTEEEEEARAREAAVRPSLDPHILLAITLLEKTLSHGVTAPEKKALLSLLVKLYVDPVRTEADQSDEDQDVLRTLMALAREAVESRLGTDVGTRNAIAKLAASVEKRVGDLEEEEEEEGEAETTVVERRGASRETEMEDAESVLQGDEEDTMMADVQAEGTRMPLMEDDEDEDETIRDRRESTVVTESDIVDSLLESEIE</sequence>
<feature type="compositionally biased region" description="Basic and acidic residues" evidence="8">
    <location>
        <begin position="1060"/>
        <end position="1070"/>
    </location>
</feature>
<evidence type="ECO:0000256" key="4">
    <source>
        <dbReference type="ARBA" id="ARBA00022618"/>
    </source>
</evidence>
<accession>A0A6A6V092</accession>
<dbReference type="Proteomes" id="UP000799440">
    <property type="component" value="Unassembled WGS sequence"/>
</dbReference>
<dbReference type="GO" id="GO:0007076">
    <property type="term" value="P:mitotic chromosome condensation"/>
    <property type="evidence" value="ECO:0007669"/>
    <property type="project" value="InterPro"/>
</dbReference>
<feature type="compositionally biased region" description="Acidic residues" evidence="8">
    <location>
        <begin position="1071"/>
        <end position="1087"/>
    </location>
</feature>
<comment type="subcellular location">
    <subcellularLocation>
        <location evidence="1">Chromosome</location>
    </subcellularLocation>
</comment>
<reference evidence="10" key="1">
    <citation type="journal article" date="2020" name="Stud. Mycol.">
        <title>101 Dothideomycetes genomes: a test case for predicting lifestyles and emergence of pathogens.</title>
        <authorList>
            <person name="Haridas S."/>
            <person name="Albert R."/>
            <person name="Binder M."/>
            <person name="Bloem J."/>
            <person name="Labutti K."/>
            <person name="Salamov A."/>
            <person name="Andreopoulos B."/>
            <person name="Baker S."/>
            <person name="Barry K."/>
            <person name="Bills G."/>
            <person name="Bluhm B."/>
            <person name="Cannon C."/>
            <person name="Castanera R."/>
            <person name="Culley D."/>
            <person name="Daum C."/>
            <person name="Ezra D."/>
            <person name="Gonzalez J."/>
            <person name="Henrissat B."/>
            <person name="Kuo A."/>
            <person name="Liang C."/>
            <person name="Lipzen A."/>
            <person name="Lutzoni F."/>
            <person name="Magnuson J."/>
            <person name="Mondo S."/>
            <person name="Nolan M."/>
            <person name="Ohm R."/>
            <person name="Pangilinan J."/>
            <person name="Park H.-J."/>
            <person name="Ramirez L."/>
            <person name="Alfaro M."/>
            <person name="Sun H."/>
            <person name="Tritt A."/>
            <person name="Yoshinaga Y."/>
            <person name="Zwiers L.-H."/>
            <person name="Turgeon B."/>
            <person name="Goodwin S."/>
            <person name="Spatafora J."/>
            <person name="Crous P."/>
            <person name="Grigoriev I."/>
        </authorList>
    </citation>
    <scope>NUCLEOTIDE SEQUENCE</scope>
    <source>
        <strain evidence="10">CBS 119925</strain>
    </source>
</reference>
<feature type="compositionally biased region" description="Polar residues" evidence="8">
    <location>
        <begin position="613"/>
        <end position="623"/>
    </location>
</feature>
<feature type="region of interest" description="Disordered" evidence="8">
    <location>
        <begin position="593"/>
        <end position="643"/>
    </location>
</feature>
<dbReference type="GO" id="GO:0000796">
    <property type="term" value="C:condensin complex"/>
    <property type="evidence" value="ECO:0007669"/>
    <property type="project" value="InterPro"/>
</dbReference>
<feature type="compositionally biased region" description="Acidic residues" evidence="8">
    <location>
        <begin position="1101"/>
        <end position="1110"/>
    </location>
</feature>
<evidence type="ECO:0000256" key="8">
    <source>
        <dbReference type="SAM" id="MobiDB-lite"/>
    </source>
</evidence>
<evidence type="ECO:0000256" key="7">
    <source>
        <dbReference type="ARBA" id="ARBA00023306"/>
    </source>
</evidence>
<evidence type="ECO:0000256" key="5">
    <source>
        <dbReference type="ARBA" id="ARBA00022776"/>
    </source>
</evidence>
<keyword evidence="11" id="KW-1185">Reference proteome</keyword>
<dbReference type="AlphaFoldDB" id="A0A6A6V092"/>
<dbReference type="OrthoDB" id="27187at2759"/>
<dbReference type="GO" id="GO:0000793">
    <property type="term" value="C:condensed chromosome"/>
    <property type="evidence" value="ECO:0007669"/>
    <property type="project" value="TreeGrafter"/>
</dbReference>
<gene>
    <name evidence="10" type="ORF">M011DRAFT_451690</name>
</gene>
<protein>
    <recommendedName>
        <fullName evidence="9">Nuclear condensin complex subunit 3 C-terminal domain-containing protein</fullName>
    </recommendedName>
</protein>